<evidence type="ECO:0000313" key="2">
    <source>
        <dbReference type="EMBL" id="KAF4088832.1"/>
    </source>
</evidence>
<evidence type="ECO:0000313" key="3">
    <source>
        <dbReference type="Proteomes" id="UP000593565"/>
    </source>
</evidence>
<dbReference type="EMBL" id="JAAGNN010000005">
    <property type="protein sequence ID" value="KAF4088832.1"/>
    <property type="molecule type" value="Genomic_DNA"/>
</dbReference>
<reference evidence="2 3" key="1">
    <citation type="submission" date="2020-02" db="EMBL/GenBank/DDBJ databases">
        <title>A chromosome-scale genome assembly of the black bullhead catfish (Ameiurus melas).</title>
        <authorList>
            <person name="Wen M."/>
            <person name="Zham M."/>
            <person name="Cabau C."/>
            <person name="Klopp C."/>
            <person name="Donnadieu C."/>
            <person name="Roques C."/>
            <person name="Bouchez O."/>
            <person name="Lampietro C."/>
            <person name="Jouanno E."/>
            <person name="Herpin A."/>
            <person name="Louis A."/>
            <person name="Berthelot C."/>
            <person name="Parey E."/>
            <person name="Roest-Crollius H."/>
            <person name="Braasch I."/>
            <person name="Postlethwait J."/>
            <person name="Robinson-Rechavi M."/>
            <person name="Echchiki A."/>
            <person name="Begum T."/>
            <person name="Montfort J."/>
            <person name="Schartl M."/>
            <person name="Bobe J."/>
            <person name="Guiguen Y."/>
        </authorList>
    </citation>
    <scope>NUCLEOTIDE SEQUENCE [LARGE SCALE GENOMIC DNA]</scope>
    <source>
        <strain evidence="2">M_S1</strain>
        <tissue evidence="2">Blood</tissue>
    </source>
</reference>
<accession>A0A7J6B125</accession>
<name>A0A7J6B125_AMEME</name>
<evidence type="ECO:0000256" key="1">
    <source>
        <dbReference type="SAM" id="MobiDB-lite"/>
    </source>
</evidence>
<sequence>MWAQAVTAEQEGGSRASQRASDLVQNSCKAFRCRGGVIRPSTKRRFVPTPKGTRCEVCYSAYTTANDYNSSFDVPGVHSYE</sequence>
<dbReference type="Proteomes" id="UP000593565">
    <property type="component" value="Unassembled WGS sequence"/>
</dbReference>
<feature type="region of interest" description="Disordered" evidence="1">
    <location>
        <begin position="1"/>
        <end position="22"/>
    </location>
</feature>
<keyword evidence="3" id="KW-1185">Reference proteome</keyword>
<protein>
    <submittedName>
        <fullName evidence="2">Uncharacterized protein</fullName>
    </submittedName>
</protein>
<proteinExistence type="predicted"/>
<dbReference type="AlphaFoldDB" id="A0A7J6B125"/>
<comment type="caution">
    <text evidence="2">The sequence shown here is derived from an EMBL/GenBank/DDBJ whole genome shotgun (WGS) entry which is preliminary data.</text>
</comment>
<organism evidence="2 3">
    <name type="scientific">Ameiurus melas</name>
    <name type="common">Black bullhead</name>
    <name type="synonym">Silurus melas</name>
    <dbReference type="NCBI Taxonomy" id="219545"/>
    <lineage>
        <taxon>Eukaryota</taxon>
        <taxon>Metazoa</taxon>
        <taxon>Chordata</taxon>
        <taxon>Craniata</taxon>
        <taxon>Vertebrata</taxon>
        <taxon>Euteleostomi</taxon>
        <taxon>Actinopterygii</taxon>
        <taxon>Neopterygii</taxon>
        <taxon>Teleostei</taxon>
        <taxon>Ostariophysi</taxon>
        <taxon>Siluriformes</taxon>
        <taxon>Ictaluridae</taxon>
        <taxon>Ameiurus</taxon>
    </lineage>
</organism>
<gene>
    <name evidence="2" type="ORF">AMELA_G00059260</name>
</gene>